<evidence type="ECO:0000256" key="1">
    <source>
        <dbReference type="SAM" id="MobiDB-lite"/>
    </source>
</evidence>
<dbReference type="Proteomes" id="UP000006591">
    <property type="component" value="Chromosome 1"/>
</dbReference>
<proteinExistence type="predicted"/>
<reference evidence="3" key="2">
    <citation type="submission" date="2018-04" db="EMBL/GenBank/DDBJ databases">
        <title>OnivRS2 (Oryza nivara Reference Sequence Version 2).</title>
        <authorList>
            <person name="Zhang J."/>
            <person name="Kudrna D."/>
            <person name="Lee S."/>
            <person name="Talag J."/>
            <person name="Rajasekar S."/>
            <person name="Welchert J."/>
            <person name="Hsing Y.-I."/>
            <person name="Wing R.A."/>
        </authorList>
    </citation>
    <scope>NUCLEOTIDE SEQUENCE [LARGE SCALE GENOMIC DNA]</scope>
</reference>
<feature type="domain" description="KIB1-4 beta-propeller" evidence="2">
    <location>
        <begin position="85"/>
        <end position="382"/>
    </location>
</feature>
<evidence type="ECO:0000313" key="3">
    <source>
        <dbReference type="EnsemblPlants" id="ONIVA01G19910.1"/>
    </source>
</evidence>
<feature type="compositionally biased region" description="Low complexity" evidence="1">
    <location>
        <begin position="446"/>
        <end position="458"/>
    </location>
</feature>
<dbReference type="STRING" id="4536.A0A0E0FMC4"/>
<sequence>MAPPLVSWSDGLPPEILLIVLAHIHCLADRVSFAAACRNWRSTSKLADAEADKPAPPPPRRHVPWLLAPSPVERPTITSLVSGLTRRISLPAGLRGARFFGSYTGGWLAAALTMCGEHLVANVHSGETVSLPSRVVSQVTCTRKTTTVAIIRAVALSAAPNSAGCLAAAFVCGTSNLAFCRVGGPSKSNVWTGMEVFPGTIDDMIFFEGRFHALTTCELMTVFSISPSPESDLPDGRVEICHRSFFMPMRIETVMPHLRESADMSRYLVVSRNKLLMVVRYYVTAHTAAAAIAGVGVSHARTMLFKVFQMEKFCSHGGFWEEIEDLDGRVLFLARCCSRAFEVSEIHGFEGGSIYFLDDINFHLSLVIKDKADYPCADVGMYAISPTDGVARPGMQLAAGMRPSIYSTKHHLLRIMDCKGIGRIYRYVSTALEGSGLMPPPSGSDTASTSSSASAAATNKRRMREASWELSGASGLHHFQGSLLRCGWSHSFSIWIESAGALLGLEVE</sequence>
<dbReference type="HOGENOM" id="CLU_019286_5_0_1"/>
<accession>A0A0E0FMC4</accession>
<name>A0A0E0FMC4_ORYNI</name>
<dbReference type="EnsemblPlants" id="ONIVA01G19910.1">
    <property type="protein sequence ID" value="ONIVA01G19910.1"/>
    <property type="gene ID" value="ONIVA01G19910"/>
</dbReference>
<reference evidence="3" key="1">
    <citation type="submission" date="2015-04" db="UniProtKB">
        <authorList>
            <consortium name="EnsemblPlants"/>
        </authorList>
    </citation>
    <scope>IDENTIFICATION</scope>
    <source>
        <strain evidence="3">SL10</strain>
    </source>
</reference>
<dbReference type="Pfam" id="PF03478">
    <property type="entry name" value="Beta-prop_KIB1-4"/>
    <property type="match status" value="1"/>
</dbReference>
<evidence type="ECO:0000313" key="4">
    <source>
        <dbReference type="Proteomes" id="UP000006591"/>
    </source>
</evidence>
<dbReference type="eggNOG" id="ENOG502R6HJ">
    <property type="taxonomic scope" value="Eukaryota"/>
</dbReference>
<feature type="region of interest" description="Disordered" evidence="1">
    <location>
        <begin position="438"/>
        <end position="458"/>
    </location>
</feature>
<dbReference type="Gramene" id="ONIVA01G19910.1">
    <property type="protein sequence ID" value="ONIVA01G19910.1"/>
    <property type="gene ID" value="ONIVA01G19910"/>
</dbReference>
<dbReference type="PANTHER" id="PTHR33110">
    <property type="entry name" value="F-BOX/KELCH-REPEAT PROTEIN-RELATED"/>
    <property type="match status" value="1"/>
</dbReference>
<protein>
    <recommendedName>
        <fullName evidence="2">KIB1-4 beta-propeller domain-containing protein</fullName>
    </recommendedName>
</protein>
<organism evidence="3">
    <name type="scientific">Oryza nivara</name>
    <name type="common">Indian wild rice</name>
    <name type="synonym">Oryza sativa f. spontanea</name>
    <dbReference type="NCBI Taxonomy" id="4536"/>
    <lineage>
        <taxon>Eukaryota</taxon>
        <taxon>Viridiplantae</taxon>
        <taxon>Streptophyta</taxon>
        <taxon>Embryophyta</taxon>
        <taxon>Tracheophyta</taxon>
        <taxon>Spermatophyta</taxon>
        <taxon>Magnoliopsida</taxon>
        <taxon>Liliopsida</taxon>
        <taxon>Poales</taxon>
        <taxon>Poaceae</taxon>
        <taxon>BOP clade</taxon>
        <taxon>Oryzoideae</taxon>
        <taxon>Oryzeae</taxon>
        <taxon>Oryzinae</taxon>
        <taxon>Oryza</taxon>
    </lineage>
</organism>
<dbReference type="OMA" id="TGMEVFP"/>
<dbReference type="InterPro" id="IPR005174">
    <property type="entry name" value="KIB1-4_b-propeller"/>
</dbReference>
<keyword evidence="4" id="KW-1185">Reference proteome</keyword>
<dbReference type="PANTHER" id="PTHR33110:SF132">
    <property type="entry name" value="OS01G0520260 PROTEIN"/>
    <property type="match status" value="1"/>
</dbReference>
<dbReference type="AlphaFoldDB" id="A0A0E0FMC4"/>
<evidence type="ECO:0000259" key="2">
    <source>
        <dbReference type="Pfam" id="PF03478"/>
    </source>
</evidence>